<dbReference type="EMBL" id="QRAO01000001">
    <property type="protein sequence ID" value="RDK89340.1"/>
    <property type="molecule type" value="Genomic_DNA"/>
</dbReference>
<dbReference type="RefSeq" id="WP_115122957.1">
    <property type="nucleotide sequence ID" value="NZ_QRAO01000001.1"/>
</dbReference>
<evidence type="ECO:0000313" key="2">
    <source>
        <dbReference type="EMBL" id="RDK89340.1"/>
    </source>
</evidence>
<keyword evidence="1" id="KW-0732">Signal</keyword>
<feature type="signal peptide" evidence="1">
    <location>
        <begin position="1"/>
        <end position="23"/>
    </location>
</feature>
<comment type="caution">
    <text evidence="2">The sequence shown here is derived from an EMBL/GenBank/DDBJ whole genome shotgun (WGS) entry which is preliminary data.</text>
</comment>
<evidence type="ECO:0000256" key="1">
    <source>
        <dbReference type="SAM" id="SignalP"/>
    </source>
</evidence>
<dbReference type="InterPro" id="IPR021314">
    <property type="entry name" value="DUF2911"/>
</dbReference>
<feature type="chain" id="PRO_5016827115" description="DUF2911 family protein" evidence="1">
    <location>
        <begin position="24"/>
        <end position="183"/>
    </location>
</feature>
<proteinExistence type="predicted"/>
<reference evidence="2 3" key="1">
    <citation type="submission" date="2018-07" db="EMBL/GenBank/DDBJ databases">
        <title>Genomic Encyclopedia of Type Strains, Phase IV (KMG-IV): sequencing the most valuable type-strain genomes for metagenomic binning, comparative biology and taxonomic classification.</title>
        <authorList>
            <person name="Goeker M."/>
        </authorList>
    </citation>
    <scope>NUCLEOTIDE SEQUENCE [LARGE SCALE GENOMIC DNA]</scope>
    <source>
        <strain evidence="2 3">DSM 101478</strain>
    </source>
</reference>
<gene>
    <name evidence="2" type="ORF">C8D94_1011226</name>
</gene>
<dbReference type="Pfam" id="PF11138">
    <property type="entry name" value="DUF2911"/>
    <property type="match status" value="1"/>
</dbReference>
<evidence type="ECO:0000313" key="3">
    <source>
        <dbReference type="Proteomes" id="UP000255317"/>
    </source>
</evidence>
<protein>
    <recommendedName>
        <fullName evidence="4">DUF2911 family protein</fullName>
    </recommendedName>
</protein>
<evidence type="ECO:0008006" key="4">
    <source>
        <dbReference type="Google" id="ProtNLM"/>
    </source>
</evidence>
<sequence>MKNSFLTALFLSVLFVCTGTMNAQKFDELDKSPMDVAAYPASHRDSNKLVKIAYSRPQLKDRPLGKLAPTGKVWRTGANEAAEITLYQAMKVGDKVVPAGTYSFFTIPGEDTWTIILSKDTNVWGAYSYDQANDVVRTTGKVTKADDSLEAFSIAFEEAEGGVHMHLGWGTTRVAVPFMSVTM</sequence>
<dbReference type="AlphaFoldDB" id="A0A370QMT6"/>
<accession>A0A370QMT6</accession>
<keyword evidence="3" id="KW-1185">Reference proteome</keyword>
<dbReference type="Proteomes" id="UP000255317">
    <property type="component" value="Unassembled WGS sequence"/>
</dbReference>
<organism evidence="2 3">
    <name type="scientific">Marinirhabdus gelatinilytica</name>
    <dbReference type="NCBI Taxonomy" id="1703343"/>
    <lineage>
        <taxon>Bacteria</taxon>
        <taxon>Pseudomonadati</taxon>
        <taxon>Bacteroidota</taxon>
        <taxon>Flavobacteriia</taxon>
        <taxon>Flavobacteriales</taxon>
        <taxon>Flavobacteriaceae</taxon>
    </lineage>
</organism>
<name>A0A370QMT6_9FLAO</name>
<dbReference type="OrthoDB" id="187854at2"/>